<evidence type="ECO:0000313" key="9">
    <source>
        <dbReference type="Proteomes" id="UP000326553"/>
    </source>
</evidence>
<evidence type="ECO:0000256" key="3">
    <source>
        <dbReference type="ARBA" id="ARBA00023015"/>
    </source>
</evidence>
<dbReference type="CDD" id="cd15831">
    <property type="entry name" value="BTAD"/>
    <property type="match status" value="1"/>
</dbReference>
<dbReference type="InterPro" id="IPR051677">
    <property type="entry name" value="AfsR-DnrI-RedD_regulator"/>
</dbReference>
<dbReference type="InterPro" id="IPR005158">
    <property type="entry name" value="BTAD"/>
</dbReference>
<evidence type="ECO:0000256" key="2">
    <source>
        <dbReference type="ARBA" id="ARBA00023012"/>
    </source>
</evidence>
<dbReference type="Pfam" id="PF03704">
    <property type="entry name" value="BTAD"/>
    <property type="match status" value="1"/>
</dbReference>
<dbReference type="Gene3D" id="1.10.10.10">
    <property type="entry name" value="Winged helix-like DNA-binding domain superfamily/Winged helix DNA-binding domain"/>
    <property type="match status" value="1"/>
</dbReference>
<dbReference type="GO" id="GO:0006355">
    <property type="term" value="P:regulation of DNA-templated transcription"/>
    <property type="evidence" value="ECO:0007669"/>
    <property type="project" value="InterPro"/>
</dbReference>
<name>A0A5J6HGI2_STRAD</name>
<protein>
    <submittedName>
        <fullName evidence="8">Activator protein</fullName>
    </submittedName>
</protein>
<keyword evidence="5" id="KW-0804">Transcription</keyword>
<evidence type="ECO:0000256" key="1">
    <source>
        <dbReference type="ARBA" id="ARBA00005820"/>
    </source>
</evidence>
<keyword evidence="3" id="KW-0805">Transcription regulation</keyword>
<dbReference type="SUPFAM" id="SSF46894">
    <property type="entry name" value="C-terminal effector domain of the bipartite response regulators"/>
    <property type="match status" value="1"/>
</dbReference>
<dbReference type="SUPFAM" id="SSF48452">
    <property type="entry name" value="TPR-like"/>
    <property type="match status" value="1"/>
</dbReference>
<accession>A0A5J6HGI2</accession>
<dbReference type="Proteomes" id="UP000326553">
    <property type="component" value="Chromosome"/>
</dbReference>
<dbReference type="InterPro" id="IPR016032">
    <property type="entry name" value="Sig_transdc_resp-reg_C-effctor"/>
</dbReference>
<dbReference type="KEGG" id="salw:CP975_00275"/>
<evidence type="ECO:0000256" key="4">
    <source>
        <dbReference type="ARBA" id="ARBA00023125"/>
    </source>
</evidence>
<dbReference type="GO" id="GO:0003677">
    <property type="term" value="F:DNA binding"/>
    <property type="evidence" value="ECO:0007669"/>
    <property type="project" value="UniProtKB-UniRule"/>
</dbReference>
<dbReference type="SMART" id="SM01043">
    <property type="entry name" value="BTAD"/>
    <property type="match status" value="1"/>
</dbReference>
<evidence type="ECO:0000256" key="5">
    <source>
        <dbReference type="ARBA" id="ARBA00023163"/>
    </source>
</evidence>
<keyword evidence="9" id="KW-1185">Reference proteome</keyword>
<dbReference type="PANTHER" id="PTHR35807">
    <property type="entry name" value="TRANSCRIPTIONAL REGULATOR REDD-RELATED"/>
    <property type="match status" value="1"/>
</dbReference>
<comment type="similarity">
    <text evidence="1">Belongs to the AfsR/DnrI/RedD regulatory family.</text>
</comment>
<dbReference type="InterPro" id="IPR036388">
    <property type="entry name" value="WH-like_DNA-bd_sf"/>
</dbReference>
<dbReference type="OrthoDB" id="4336084at2"/>
<dbReference type="Gene3D" id="1.25.40.10">
    <property type="entry name" value="Tetratricopeptide repeat domain"/>
    <property type="match status" value="1"/>
</dbReference>
<reference evidence="8 9" key="1">
    <citation type="submission" date="2017-09" db="EMBL/GenBank/DDBJ databases">
        <authorList>
            <person name="Lee N."/>
            <person name="Cho B.-K."/>
        </authorList>
    </citation>
    <scope>NUCLEOTIDE SEQUENCE [LARGE SCALE GENOMIC DNA]</scope>
    <source>
        <strain evidence="8 9">ATCC 12461</strain>
    </source>
</reference>
<dbReference type="InterPro" id="IPR011990">
    <property type="entry name" value="TPR-like_helical_dom_sf"/>
</dbReference>
<dbReference type="PANTHER" id="PTHR35807:SF1">
    <property type="entry name" value="TRANSCRIPTIONAL REGULATOR REDD"/>
    <property type="match status" value="1"/>
</dbReference>
<gene>
    <name evidence="8" type="ORF">CP975_00275</name>
</gene>
<dbReference type="GO" id="GO:0000160">
    <property type="term" value="P:phosphorelay signal transduction system"/>
    <property type="evidence" value="ECO:0007669"/>
    <property type="project" value="UniProtKB-KW"/>
</dbReference>
<dbReference type="EMBL" id="CP023695">
    <property type="protein sequence ID" value="QEV16165.1"/>
    <property type="molecule type" value="Genomic_DNA"/>
</dbReference>
<evidence type="ECO:0000256" key="6">
    <source>
        <dbReference type="PROSITE-ProRule" id="PRU01091"/>
    </source>
</evidence>
<keyword evidence="4 6" id="KW-0238">DNA-binding</keyword>
<dbReference type="AlphaFoldDB" id="A0A5J6HGI2"/>
<dbReference type="SMART" id="SM00862">
    <property type="entry name" value="Trans_reg_C"/>
    <property type="match status" value="1"/>
</dbReference>
<dbReference type="PROSITE" id="PS51755">
    <property type="entry name" value="OMPR_PHOB"/>
    <property type="match status" value="1"/>
</dbReference>
<dbReference type="RefSeq" id="WP_055527260.1">
    <property type="nucleotide sequence ID" value="NZ_CP023695.1"/>
</dbReference>
<dbReference type="Pfam" id="PF00486">
    <property type="entry name" value="Trans_reg_C"/>
    <property type="match status" value="1"/>
</dbReference>
<proteinExistence type="inferred from homology"/>
<keyword evidence="2" id="KW-0902">Two-component regulatory system</keyword>
<evidence type="ECO:0000259" key="7">
    <source>
        <dbReference type="PROSITE" id="PS51755"/>
    </source>
</evidence>
<organism evidence="8 9">
    <name type="scientific">Streptomyces alboniger</name>
    <dbReference type="NCBI Taxonomy" id="132473"/>
    <lineage>
        <taxon>Bacteria</taxon>
        <taxon>Bacillati</taxon>
        <taxon>Actinomycetota</taxon>
        <taxon>Actinomycetes</taxon>
        <taxon>Kitasatosporales</taxon>
        <taxon>Streptomycetaceae</taxon>
        <taxon>Streptomyces</taxon>
        <taxon>Streptomyces aurantiacus group</taxon>
    </lineage>
</organism>
<feature type="domain" description="OmpR/PhoB-type" evidence="7">
    <location>
        <begin position="1"/>
        <end position="94"/>
    </location>
</feature>
<dbReference type="InterPro" id="IPR001867">
    <property type="entry name" value="OmpR/PhoB-type_DNA-bd"/>
</dbReference>
<sequence>MRLEILGPVRVANGNTIKAIGAQKVEILLATLAVRCGQVVSVDQLITEIWGDEPPRSAVGGLYVYVSQVRKLLRRPGAAASPVATSPSGYMLTLGPGELDLHDLTRLVRQGRVRLRNGEHEAAVSSFEEALALCRGALPTAARGPILQGFQAWFDEIQLECREGQMEAHMALGHHRELVGDLYLLSTEHPLREVFHRQLMLALHRSDCRGDALLAYHQACRTLREQLGVEPGPALKDIQRSILMDNGH</sequence>
<feature type="DNA-binding region" description="OmpR/PhoB-type" evidence="6">
    <location>
        <begin position="1"/>
        <end position="94"/>
    </location>
</feature>
<evidence type="ECO:0000313" key="8">
    <source>
        <dbReference type="EMBL" id="QEV16165.1"/>
    </source>
</evidence>